<dbReference type="Proteomes" id="UP000585638">
    <property type="component" value="Unassembled WGS sequence"/>
</dbReference>
<evidence type="ECO:0000256" key="5">
    <source>
        <dbReference type="HAMAP-Rule" id="MF_01609"/>
    </source>
</evidence>
<dbReference type="AlphaFoldDB" id="A0A7W9NDT4"/>
<organism evidence="7 8">
    <name type="scientific">Kutzneria kofuensis</name>
    <dbReference type="NCBI Taxonomy" id="103725"/>
    <lineage>
        <taxon>Bacteria</taxon>
        <taxon>Bacillati</taxon>
        <taxon>Actinomycetota</taxon>
        <taxon>Actinomycetes</taxon>
        <taxon>Pseudonocardiales</taxon>
        <taxon>Pseudonocardiaceae</taxon>
        <taxon>Kutzneria</taxon>
    </lineage>
</organism>
<feature type="region of interest" description="Disordered" evidence="6">
    <location>
        <begin position="17"/>
        <end position="45"/>
    </location>
</feature>
<proteinExistence type="inferred from homology"/>
<dbReference type="HAMAP" id="MF_01609">
    <property type="entry name" value="Glu_cys_ligase_2"/>
    <property type="match status" value="1"/>
</dbReference>
<keyword evidence="2 5" id="KW-0547">Nucleotide-binding</keyword>
<comment type="similarity">
    <text evidence="5">Belongs to the glutamate--cysteine ligase type 2 family. YbdK subfamily.</text>
</comment>
<dbReference type="SUPFAM" id="SSF55931">
    <property type="entry name" value="Glutamine synthetase/guanido kinase"/>
    <property type="match status" value="1"/>
</dbReference>
<dbReference type="NCBIfam" id="TIGR02050">
    <property type="entry name" value="gshA_cyan_rel"/>
    <property type="match status" value="1"/>
</dbReference>
<comment type="function">
    <text evidence="5">ATP-dependent carboxylate-amine ligase which exhibits weak glutamate--cysteine ligase activity.</text>
</comment>
<dbReference type="RefSeq" id="WP_312889855.1">
    <property type="nucleotide sequence ID" value="NZ_BAAAWY010000102.1"/>
</dbReference>
<comment type="catalytic activity">
    <reaction evidence="4 5">
        <text>L-cysteine + L-glutamate + ATP = gamma-L-glutamyl-L-cysteine + ADP + phosphate + H(+)</text>
        <dbReference type="Rhea" id="RHEA:13285"/>
        <dbReference type="ChEBI" id="CHEBI:15378"/>
        <dbReference type="ChEBI" id="CHEBI:29985"/>
        <dbReference type="ChEBI" id="CHEBI:30616"/>
        <dbReference type="ChEBI" id="CHEBI:35235"/>
        <dbReference type="ChEBI" id="CHEBI:43474"/>
        <dbReference type="ChEBI" id="CHEBI:58173"/>
        <dbReference type="ChEBI" id="CHEBI:456216"/>
        <dbReference type="EC" id="6.3.2.2"/>
    </reaction>
</comment>
<dbReference type="GO" id="GO:0005524">
    <property type="term" value="F:ATP binding"/>
    <property type="evidence" value="ECO:0007669"/>
    <property type="project" value="UniProtKB-KW"/>
</dbReference>
<evidence type="ECO:0000256" key="1">
    <source>
        <dbReference type="ARBA" id="ARBA00022598"/>
    </source>
</evidence>
<accession>A0A7W9NDT4</accession>
<protein>
    <recommendedName>
        <fullName evidence="5">Putative glutamate--cysteine ligase 2</fullName>
        <ecNumber evidence="5">6.3.2.2</ecNumber>
    </recommendedName>
    <alternativeName>
        <fullName evidence="5">Gamma-glutamylcysteine synthetase 2</fullName>
        <shortName evidence="5">GCS 2</shortName>
        <shortName evidence="5">Gamma-GCS 2</shortName>
    </alternativeName>
</protein>
<dbReference type="InterPro" id="IPR006336">
    <property type="entry name" value="GCS2"/>
</dbReference>
<evidence type="ECO:0000313" key="8">
    <source>
        <dbReference type="Proteomes" id="UP000585638"/>
    </source>
</evidence>
<evidence type="ECO:0000313" key="7">
    <source>
        <dbReference type="EMBL" id="MBB5888920.1"/>
    </source>
</evidence>
<dbReference type="InterPro" id="IPR014746">
    <property type="entry name" value="Gln_synth/guanido_kin_cat_dom"/>
</dbReference>
<dbReference type="InterPro" id="IPR050141">
    <property type="entry name" value="GCL_type2/YbdK_subfam"/>
</dbReference>
<dbReference type="EC" id="6.3.2.2" evidence="5"/>
<evidence type="ECO:0000256" key="3">
    <source>
        <dbReference type="ARBA" id="ARBA00022840"/>
    </source>
</evidence>
<dbReference type="GO" id="GO:0042398">
    <property type="term" value="P:modified amino acid biosynthetic process"/>
    <property type="evidence" value="ECO:0007669"/>
    <property type="project" value="InterPro"/>
</dbReference>
<name>A0A7W9NDT4_9PSEU</name>
<evidence type="ECO:0000256" key="4">
    <source>
        <dbReference type="ARBA" id="ARBA00048819"/>
    </source>
</evidence>
<dbReference type="PANTHER" id="PTHR36510">
    <property type="entry name" value="GLUTAMATE--CYSTEINE LIGASE 2-RELATED"/>
    <property type="match status" value="1"/>
</dbReference>
<keyword evidence="8" id="KW-1185">Reference proteome</keyword>
<keyword evidence="3 5" id="KW-0067">ATP-binding</keyword>
<sequence length="407" mass="43937">MTERDFAQSAAGVSVHTIDGIERHHHGKTGRLAVPAPRSGGGRTPLTVGVEEEFLLVDYRTRRVSPRAPLVLAAAAGDLPGLQPEITQFQVETATPICHTMAEVRENLVDSREKLAVAARRHGLRLAATGTPVLGRAAPPPLTDSARYHQMAAEFGAVTDGLSICGCHVHVGIPGPEEGIRASNYLRPWLPVLLALSANSPFWEGRDTGYASWRYLVWARWPTSGPPPVFESPEQYEHAVRSLMQVGAAMDRAMAYWDIRLSQQHPTIEMRVCDVAATADEAVLIAALTRAMVATALEDTRPPLTMPQHLLRAAGWRAARDGLGGSCVNPVTGHTLPTPVLARQLIGRIRPALEDFGDLDLVLDLLESLVAKGCGSTRQRRAFARNGKLTDVVDLLTAQTAGADELV</sequence>
<dbReference type="Pfam" id="PF04107">
    <property type="entry name" value="GCS2"/>
    <property type="match status" value="1"/>
</dbReference>
<gene>
    <name evidence="7" type="ORF">BJ998_000116</name>
</gene>
<dbReference type="PANTHER" id="PTHR36510:SF1">
    <property type="entry name" value="GLUTAMATE--CYSTEINE LIGASE 2-RELATED"/>
    <property type="match status" value="1"/>
</dbReference>
<evidence type="ECO:0000256" key="6">
    <source>
        <dbReference type="SAM" id="MobiDB-lite"/>
    </source>
</evidence>
<keyword evidence="1 5" id="KW-0436">Ligase</keyword>
<dbReference type="EMBL" id="JACHIR010000001">
    <property type="protein sequence ID" value="MBB5888920.1"/>
    <property type="molecule type" value="Genomic_DNA"/>
</dbReference>
<dbReference type="GO" id="GO:0004357">
    <property type="term" value="F:glutamate-cysteine ligase activity"/>
    <property type="evidence" value="ECO:0007669"/>
    <property type="project" value="UniProtKB-EC"/>
</dbReference>
<evidence type="ECO:0000256" key="2">
    <source>
        <dbReference type="ARBA" id="ARBA00022741"/>
    </source>
</evidence>
<reference evidence="7 8" key="1">
    <citation type="submission" date="2020-08" db="EMBL/GenBank/DDBJ databases">
        <title>Sequencing the genomes of 1000 actinobacteria strains.</title>
        <authorList>
            <person name="Klenk H.-P."/>
        </authorList>
    </citation>
    <scope>NUCLEOTIDE SEQUENCE [LARGE SCALE GENOMIC DNA]</scope>
    <source>
        <strain evidence="7 8">DSM 43851</strain>
    </source>
</reference>
<comment type="caution">
    <text evidence="7">The sequence shown here is derived from an EMBL/GenBank/DDBJ whole genome shotgun (WGS) entry which is preliminary data.</text>
</comment>
<dbReference type="NCBIfam" id="NF010041">
    <property type="entry name" value="PRK13517.1-1"/>
    <property type="match status" value="1"/>
</dbReference>
<dbReference type="InterPro" id="IPR011793">
    <property type="entry name" value="YbdK"/>
</dbReference>
<dbReference type="Gene3D" id="3.30.590.20">
    <property type="match status" value="1"/>
</dbReference>